<sequence>MSQTLLQKYLSVGIIRNARSAKPNVGRRQLKLRVVEQFWKLNKAQKNEQLEIAASIEDPTSFEFGPDPYDIPDLQGSRVIGTRGIVVRTHFDSNDEPAWGAFLKSLEQLERRSLADVSNVQMPMESDSDSGEEAEDEEMVETNQSPITYGSDAIFIVVDPIKQEAYQALRDRLSNASNIALLRLFNDVSIAPSPSPPASEPKRIKPGHRLIDEDGFQEVYSGGRIWVWDNQSGKNQSLRLVSPQVFVYGDATGDSWRVRAAHMWELQLNLDEGMRIDFSGGAGAGWDIKERTRNMEECTSYVY</sequence>
<dbReference type="Proteomes" id="UP000044841">
    <property type="component" value="Unassembled WGS sequence"/>
</dbReference>
<dbReference type="AlphaFoldDB" id="A0A0K6GBR6"/>
<evidence type="ECO:0000313" key="1">
    <source>
        <dbReference type="EMBL" id="CUA75931.1"/>
    </source>
</evidence>
<gene>
    <name evidence="1" type="ORF">RSOLAG22IIIB_01934</name>
</gene>
<name>A0A0K6GBR6_9AGAM</name>
<dbReference type="EMBL" id="CYGV01001622">
    <property type="protein sequence ID" value="CUA75931.1"/>
    <property type="molecule type" value="Genomic_DNA"/>
</dbReference>
<keyword evidence="2" id="KW-1185">Reference proteome</keyword>
<organism evidence="1 2">
    <name type="scientific">Rhizoctonia solani</name>
    <dbReference type="NCBI Taxonomy" id="456999"/>
    <lineage>
        <taxon>Eukaryota</taxon>
        <taxon>Fungi</taxon>
        <taxon>Dikarya</taxon>
        <taxon>Basidiomycota</taxon>
        <taxon>Agaricomycotina</taxon>
        <taxon>Agaricomycetes</taxon>
        <taxon>Cantharellales</taxon>
        <taxon>Ceratobasidiaceae</taxon>
        <taxon>Rhizoctonia</taxon>
    </lineage>
</organism>
<protein>
    <submittedName>
        <fullName evidence="1">Uncharacterized protein</fullName>
    </submittedName>
</protein>
<proteinExistence type="predicted"/>
<reference evidence="1 2" key="1">
    <citation type="submission" date="2015-07" db="EMBL/GenBank/DDBJ databases">
        <authorList>
            <person name="Noorani M."/>
        </authorList>
    </citation>
    <scope>NUCLEOTIDE SEQUENCE [LARGE SCALE GENOMIC DNA]</scope>
    <source>
        <strain evidence="1">BBA 69670</strain>
    </source>
</reference>
<evidence type="ECO:0000313" key="2">
    <source>
        <dbReference type="Proteomes" id="UP000044841"/>
    </source>
</evidence>
<accession>A0A0K6GBR6</accession>